<sequence>MEGDVVRITNLLSAIQQVELSLEELKDAADLYVAGPTPSSSVFLELTRAQLVLVALELPLIE</sequence>
<reference evidence="1" key="1">
    <citation type="submission" date="2019-07" db="EMBL/GenBank/DDBJ databases">
        <title>Genomic Encyclopedia of Type Strains, Phase IV (KMG-IV): sequencing the most valuable type-strain genomes for metagenomic binning, comparative biology and taxonomic classification.</title>
        <authorList>
            <person name="Goeker M."/>
        </authorList>
    </citation>
    <scope>NUCLEOTIDE SEQUENCE</scope>
    <source>
        <strain evidence="1">DSM 44596</strain>
    </source>
</reference>
<evidence type="ECO:0000313" key="1">
    <source>
        <dbReference type="EMBL" id="TYQ05205.1"/>
    </source>
</evidence>
<accession>A0A652YS95</accession>
<protein>
    <submittedName>
        <fullName evidence="1">Uncharacterized protein</fullName>
    </submittedName>
</protein>
<name>A0A652YS95_NOCGL</name>
<dbReference type="AlphaFoldDB" id="A0A652YS95"/>
<organism evidence="1">
    <name type="scientific">Nocardia globerula</name>
    <dbReference type="NCBI Taxonomy" id="1818"/>
    <lineage>
        <taxon>Bacteria</taxon>
        <taxon>Bacillati</taxon>
        <taxon>Actinomycetota</taxon>
        <taxon>Actinomycetes</taxon>
        <taxon>Mycobacteriales</taxon>
        <taxon>Nocardiaceae</taxon>
        <taxon>Nocardia</taxon>
    </lineage>
</organism>
<proteinExistence type="predicted"/>
<gene>
    <name evidence="1" type="ORF">FNL38_103556</name>
</gene>
<comment type="caution">
    <text evidence="1">The sequence shown here is derived from an EMBL/GenBank/DDBJ whole genome shotgun (WGS) entry which is preliminary data.</text>
</comment>
<dbReference type="EMBL" id="VNIQ01000003">
    <property type="protein sequence ID" value="TYQ05205.1"/>
    <property type="molecule type" value="Genomic_DNA"/>
</dbReference>